<evidence type="ECO:0000313" key="1">
    <source>
        <dbReference type="EMBL" id="KAF5777768.1"/>
    </source>
</evidence>
<dbReference type="PROSITE" id="PS51257">
    <property type="entry name" value="PROKAR_LIPOPROTEIN"/>
    <property type="match status" value="1"/>
</dbReference>
<dbReference type="Proteomes" id="UP000215914">
    <property type="component" value="Unassembled WGS sequence"/>
</dbReference>
<protein>
    <submittedName>
        <fullName evidence="1">Uncharacterized protein</fullName>
    </submittedName>
</protein>
<gene>
    <name evidence="1" type="ORF">HanXRQr2_Chr12g0539591</name>
</gene>
<name>A0A9K3HG88_HELAN</name>
<comment type="caution">
    <text evidence="1">The sequence shown here is derived from an EMBL/GenBank/DDBJ whole genome shotgun (WGS) entry which is preliminary data.</text>
</comment>
<reference evidence="1" key="2">
    <citation type="submission" date="2020-06" db="EMBL/GenBank/DDBJ databases">
        <title>Helianthus annuus Genome sequencing and assembly Release 2.</title>
        <authorList>
            <person name="Gouzy J."/>
            <person name="Langlade N."/>
            <person name="Munos S."/>
        </authorList>
    </citation>
    <scope>NUCLEOTIDE SEQUENCE</scope>
    <source>
        <tissue evidence="1">Leaves</tissue>
    </source>
</reference>
<evidence type="ECO:0000313" key="2">
    <source>
        <dbReference type="Proteomes" id="UP000215914"/>
    </source>
</evidence>
<sequence>MTLNSSKSNTPSPLTSNLPIIILHSFTVVSCPNRPIIFFKLFGVITLDFIEYITNASRSSSSSPSFIIFTKSSNPNTPSPSASDELTAISASSSDNCNSFFSRFCSSDAVILPSPFSSKWLNTW</sequence>
<dbReference type="Gramene" id="mRNA:HanXRQr2_Chr12g0539591">
    <property type="protein sequence ID" value="CDS:HanXRQr2_Chr12g0539591.1"/>
    <property type="gene ID" value="HanXRQr2_Chr12g0539591"/>
</dbReference>
<dbReference type="EMBL" id="MNCJ02000327">
    <property type="protein sequence ID" value="KAF5777768.1"/>
    <property type="molecule type" value="Genomic_DNA"/>
</dbReference>
<keyword evidence="2" id="KW-1185">Reference proteome</keyword>
<proteinExistence type="predicted"/>
<reference evidence="1" key="1">
    <citation type="journal article" date="2017" name="Nature">
        <title>The sunflower genome provides insights into oil metabolism, flowering and Asterid evolution.</title>
        <authorList>
            <person name="Badouin H."/>
            <person name="Gouzy J."/>
            <person name="Grassa C.J."/>
            <person name="Murat F."/>
            <person name="Staton S.E."/>
            <person name="Cottret L."/>
            <person name="Lelandais-Briere C."/>
            <person name="Owens G.L."/>
            <person name="Carrere S."/>
            <person name="Mayjonade B."/>
            <person name="Legrand L."/>
            <person name="Gill N."/>
            <person name="Kane N.C."/>
            <person name="Bowers J.E."/>
            <person name="Hubner S."/>
            <person name="Bellec A."/>
            <person name="Berard A."/>
            <person name="Berges H."/>
            <person name="Blanchet N."/>
            <person name="Boniface M.C."/>
            <person name="Brunel D."/>
            <person name="Catrice O."/>
            <person name="Chaidir N."/>
            <person name="Claudel C."/>
            <person name="Donnadieu C."/>
            <person name="Faraut T."/>
            <person name="Fievet G."/>
            <person name="Helmstetter N."/>
            <person name="King M."/>
            <person name="Knapp S.J."/>
            <person name="Lai Z."/>
            <person name="Le Paslier M.C."/>
            <person name="Lippi Y."/>
            <person name="Lorenzon L."/>
            <person name="Mandel J.R."/>
            <person name="Marage G."/>
            <person name="Marchand G."/>
            <person name="Marquand E."/>
            <person name="Bret-Mestries E."/>
            <person name="Morien E."/>
            <person name="Nambeesan S."/>
            <person name="Nguyen T."/>
            <person name="Pegot-Espagnet P."/>
            <person name="Pouilly N."/>
            <person name="Raftis F."/>
            <person name="Sallet E."/>
            <person name="Schiex T."/>
            <person name="Thomas J."/>
            <person name="Vandecasteele C."/>
            <person name="Vares D."/>
            <person name="Vear F."/>
            <person name="Vautrin S."/>
            <person name="Crespi M."/>
            <person name="Mangin B."/>
            <person name="Burke J.M."/>
            <person name="Salse J."/>
            <person name="Munos S."/>
            <person name="Vincourt P."/>
            <person name="Rieseberg L.H."/>
            <person name="Langlade N.B."/>
        </authorList>
    </citation>
    <scope>NUCLEOTIDE SEQUENCE</scope>
    <source>
        <tissue evidence="1">Leaves</tissue>
    </source>
</reference>
<organism evidence="1 2">
    <name type="scientific">Helianthus annuus</name>
    <name type="common">Common sunflower</name>
    <dbReference type="NCBI Taxonomy" id="4232"/>
    <lineage>
        <taxon>Eukaryota</taxon>
        <taxon>Viridiplantae</taxon>
        <taxon>Streptophyta</taxon>
        <taxon>Embryophyta</taxon>
        <taxon>Tracheophyta</taxon>
        <taxon>Spermatophyta</taxon>
        <taxon>Magnoliopsida</taxon>
        <taxon>eudicotyledons</taxon>
        <taxon>Gunneridae</taxon>
        <taxon>Pentapetalae</taxon>
        <taxon>asterids</taxon>
        <taxon>campanulids</taxon>
        <taxon>Asterales</taxon>
        <taxon>Asteraceae</taxon>
        <taxon>Asteroideae</taxon>
        <taxon>Heliantheae alliance</taxon>
        <taxon>Heliantheae</taxon>
        <taxon>Helianthus</taxon>
    </lineage>
</organism>
<dbReference type="AlphaFoldDB" id="A0A9K3HG88"/>
<accession>A0A9K3HG88</accession>